<evidence type="ECO:0000313" key="2">
    <source>
        <dbReference type="EMBL" id="SFP67616.1"/>
    </source>
</evidence>
<dbReference type="Proteomes" id="UP000182025">
    <property type="component" value="Unassembled WGS sequence"/>
</dbReference>
<sequence>MPLDPEYKSTTISVNGTSVTVPLYAKAKLTSTNMTGGSGPDQSLLPPGFISGMCPQHHQRGHLIGNKLGGSGTDLRNLVTLTEGTNHPIMYEYEAMVYDYVRKRPGIEFTYQVTAQYEPSRYLAAQIAPGGATTGAANNPYCPMPCPESLRIDFFYAEEPGKLFYPLIYRVLNEHGEGWETGPLYILNGVYKFHEGSPKHVAQGCWAS</sequence>
<dbReference type="GO" id="GO:0004519">
    <property type="term" value="F:endonuclease activity"/>
    <property type="evidence" value="ECO:0007669"/>
    <property type="project" value="UniProtKB-KW"/>
</dbReference>
<dbReference type="AlphaFoldDB" id="A0A1I5SBD6"/>
<reference evidence="3" key="1">
    <citation type="submission" date="2016-10" db="EMBL/GenBank/DDBJ databases">
        <authorList>
            <person name="Varghese N."/>
            <person name="Submissions S."/>
        </authorList>
    </citation>
    <scope>NUCLEOTIDE SEQUENCE [LARGE SCALE GENOMIC DNA]</scope>
    <source>
        <strain evidence="3">JCM 15604</strain>
    </source>
</reference>
<gene>
    <name evidence="2" type="ORF">SAMN05216177_104154</name>
</gene>
<accession>A0A1I5SBD6</accession>
<dbReference type="InterPro" id="IPR044929">
    <property type="entry name" value="DNA/RNA_non-sp_Endonuclease_sf"/>
</dbReference>
<organism evidence="2 3">
    <name type="scientific">Ectopseudomonas toyotomiensis</name>
    <dbReference type="NCBI Taxonomy" id="554344"/>
    <lineage>
        <taxon>Bacteria</taxon>
        <taxon>Pseudomonadati</taxon>
        <taxon>Pseudomonadota</taxon>
        <taxon>Gammaproteobacteria</taxon>
        <taxon>Pseudomonadales</taxon>
        <taxon>Pseudomonadaceae</taxon>
        <taxon>Ectopseudomonas</taxon>
    </lineage>
</organism>
<keyword evidence="2" id="KW-0540">Nuclease</keyword>
<dbReference type="InterPro" id="IPR044927">
    <property type="entry name" value="Endonuclea_NS_2"/>
</dbReference>
<proteinExistence type="predicted"/>
<keyword evidence="2" id="KW-0378">Hydrolase</keyword>
<name>A0A1I5SBD6_9GAMM</name>
<evidence type="ECO:0000259" key="1">
    <source>
        <dbReference type="Pfam" id="PF13930"/>
    </source>
</evidence>
<keyword evidence="3" id="KW-1185">Reference proteome</keyword>
<dbReference type="Gene3D" id="3.40.570.10">
    <property type="entry name" value="Extracellular Endonuclease, subunit A"/>
    <property type="match status" value="1"/>
</dbReference>
<protein>
    <submittedName>
        <fullName evidence="2">DNA/RNA non-specific endonuclease</fullName>
    </submittedName>
</protein>
<dbReference type="EMBL" id="FOXK01000004">
    <property type="protein sequence ID" value="SFP67616.1"/>
    <property type="molecule type" value="Genomic_DNA"/>
</dbReference>
<feature type="domain" description="Type VII secretion system protein EssD-like" evidence="1">
    <location>
        <begin position="45"/>
        <end position="126"/>
    </location>
</feature>
<dbReference type="OrthoDB" id="4981820at2"/>
<evidence type="ECO:0000313" key="3">
    <source>
        <dbReference type="Proteomes" id="UP000182025"/>
    </source>
</evidence>
<dbReference type="Pfam" id="PF13930">
    <property type="entry name" value="Endonuclea_NS_2"/>
    <property type="match status" value="1"/>
</dbReference>
<keyword evidence="2" id="KW-0255">Endonuclease</keyword>
<dbReference type="RefSeq" id="WP_074914929.1">
    <property type="nucleotide sequence ID" value="NZ_FOXK01000004.1"/>
</dbReference>